<dbReference type="SUPFAM" id="SSF52058">
    <property type="entry name" value="L domain-like"/>
    <property type="match status" value="1"/>
</dbReference>
<dbReference type="GO" id="GO:0006952">
    <property type="term" value="P:defense response"/>
    <property type="evidence" value="ECO:0007669"/>
    <property type="project" value="InterPro"/>
</dbReference>
<evidence type="ECO:0000313" key="2">
    <source>
        <dbReference type="Proteomes" id="UP000436088"/>
    </source>
</evidence>
<dbReference type="PANTHER" id="PTHR11017">
    <property type="entry name" value="LEUCINE-RICH REPEAT-CONTAINING PROTEIN"/>
    <property type="match status" value="1"/>
</dbReference>
<reference evidence="1" key="1">
    <citation type="submission" date="2019-09" db="EMBL/GenBank/DDBJ databases">
        <title>Draft genome information of white flower Hibiscus syriacus.</title>
        <authorList>
            <person name="Kim Y.-M."/>
        </authorList>
    </citation>
    <scope>NUCLEOTIDE SEQUENCE [LARGE SCALE GENOMIC DNA]</scope>
    <source>
        <strain evidence="1">YM2019G1</strain>
    </source>
</reference>
<proteinExistence type="predicted"/>
<dbReference type="Proteomes" id="UP000436088">
    <property type="component" value="Unassembled WGS sequence"/>
</dbReference>
<sequence>MSQIGNLKFRPTVFEKMHNLRYIHFYFPPFSAARHADQVDYKKLYADGVDSIYLPDELRVLHWPNYPFKSLSSFNPHNLVVLELTRGNIEQLWNEDDHLDPANLRKINVSYCKNLRKIPNLIGAINLKSLICTECRSLVEFPCLNHLASLETLQLEGCLNLKKFPEVPTHFSTLYLGQTGIGEVPDSIEKFLGT</sequence>
<comment type="caution">
    <text evidence="1">The sequence shown here is derived from an EMBL/GenBank/DDBJ whole genome shotgun (WGS) entry which is preliminary data.</text>
</comment>
<dbReference type="PANTHER" id="PTHR11017:SF479">
    <property type="entry name" value="DISEASE RESISTANCE PROTEIN (TIR-NBS-LRR CLASS) FAMILY"/>
    <property type="match status" value="1"/>
</dbReference>
<gene>
    <name evidence="1" type="ORF">F3Y22_tig00111877pilonHSYRG00011</name>
</gene>
<keyword evidence="2" id="KW-1185">Reference proteome</keyword>
<dbReference type="InterPro" id="IPR032675">
    <property type="entry name" value="LRR_dom_sf"/>
</dbReference>
<dbReference type="AlphaFoldDB" id="A0A6A2YDS2"/>
<dbReference type="EMBL" id="VEPZ02001457">
    <property type="protein sequence ID" value="KAE8671907.1"/>
    <property type="molecule type" value="Genomic_DNA"/>
</dbReference>
<name>A0A6A2YDS2_HIBSY</name>
<accession>A0A6A2YDS2</accession>
<dbReference type="Gene3D" id="3.80.10.10">
    <property type="entry name" value="Ribonuclease Inhibitor"/>
    <property type="match status" value="1"/>
</dbReference>
<evidence type="ECO:0000313" key="1">
    <source>
        <dbReference type="EMBL" id="KAE8671907.1"/>
    </source>
</evidence>
<protein>
    <submittedName>
        <fullName evidence="1">Uncharacterized protein</fullName>
    </submittedName>
</protein>
<organism evidence="1 2">
    <name type="scientific">Hibiscus syriacus</name>
    <name type="common">Rose of Sharon</name>
    <dbReference type="NCBI Taxonomy" id="106335"/>
    <lineage>
        <taxon>Eukaryota</taxon>
        <taxon>Viridiplantae</taxon>
        <taxon>Streptophyta</taxon>
        <taxon>Embryophyta</taxon>
        <taxon>Tracheophyta</taxon>
        <taxon>Spermatophyta</taxon>
        <taxon>Magnoliopsida</taxon>
        <taxon>eudicotyledons</taxon>
        <taxon>Gunneridae</taxon>
        <taxon>Pentapetalae</taxon>
        <taxon>rosids</taxon>
        <taxon>malvids</taxon>
        <taxon>Malvales</taxon>
        <taxon>Malvaceae</taxon>
        <taxon>Malvoideae</taxon>
        <taxon>Hibiscus</taxon>
    </lineage>
</organism>
<dbReference type="InterPro" id="IPR044974">
    <property type="entry name" value="Disease_R_plants"/>
</dbReference>